<dbReference type="PANTHER" id="PTHR46743:SF2">
    <property type="entry name" value="TEICHOIC ACIDS EXPORT ATP-BINDING PROTEIN TAGH"/>
    <property type="match status" value="1"/>
</dbReference>
<keyword evidence="4 6" id="KW-0067">ATP-binding</keyword>
<dbReference type="OrthoDB" id="9778870at2"/>
<dbReference type="SUPFAM" id="SSF52540">
    <property type="entry name" value="P-loop containing nucleoside triphosphate hydrolases"/>
    <property type="match status" value="1"/>
</dbReference>
<dbReference type="Pfam" id="PF00005">
    <property type="entry name" value="ABC_tran"/>
    <property type="match status" value="1"/>
</dbReference>
<evidence type="ECO:0000256" key="1">
    <source>
        <dbReference type="ARBA" id="ARBA00005417"/>
    </source>
</evidence>
<evidence type="ECO:0000259" key="5">
    <source>
        <dbReference type="PROSITE" id="PS50893"/>
    </source>
</evidence>
<evidence type="ECO:0000256" key="3">
    <source>
        <dbReference type="ARBA" id="ARBA00022741"/>
    </source>
</evidence>
<dbReference type="RefSeq" id="WP_043872820.1">
    <property type="nucleotide sequence ID" value="NZ_CCVW01000001.1"/>
</dbReference>
<evidence type="ECO:0000313" key="6">
    <source>
        <dbReference type="EMBL" id="CDZ76246.1"/>
    </source>
</evidence>
<evidence type="ECO:0000313" key="7">
    <source>
        <dbReference type="Proteomes" id="UP000044071"/>
    </source>
</evidence>
<dbReference type="GO" id="GO:0016020">
    <property type="term" value="C:membrane"/>
    <property type="evidence" value="ECO:0007669"/>
    <property type="project" value="InterPro"/>
</dbReference>
<gene>
    <name evidence="6" type="primary">tagH_2</name>
    <name evidence="6" type="ORF">BN59_00513</name>
</gene>
<comment type="similarity">
    <text evidence="1">Belongs to the ABC transporter superfamily.</text>
</comment>
<dbReference type="AlphaFoldDB" id="A0A078KT51"/>
<dbReference type="InterPro" id="IPR027417">
    <property type="entry name" value="P-loop_NTPase"/>
</dbReference>
<name>A0A078KT51_9GAMM</name>
<dbReference type="Proteomes" id="UP000044071">
    <property type="component" value="Unassembled WGS sequence"/>
</dbReference>
<dbReference type="InterPro" id="IPR050683">
    <property type="entry name" value="Bact_Polysacc_Export_ATP-bd"/>
</dbReference>
<dbReference type="InterPro" id="IPR003593">
    <property type="entry name" value="AAA+_ATPase"/>
</dbReference>
<dbReference type="eggNOG" id="COG1134">
    <property type="taxonomic scope" value="Bacteria"/>
</dbReference>
<dbReference type="Pfam" id="PF14524">
    <property type="entry name" value="Wzt_C"/>
    <property type="match status" value="1"/>
</dbReference>
<dbReference type="GO" id="GO:0016887">
    <property type="term" value="F:ATP hydrolysis activity"/>
    <property type="evidence" value="ECO:0007669"/>
    <property type="project" value="InterPro"/>
</dbReference>
<dbReference type="Gene3D" id="3.40.50.300">
    <property type="entry name" value="P-loop containing nucleotide triphosphate hydrolases"/>
    <property type="match status" value="1"/>
</dbReference>
<evidence type="ECO:0000256" key="2">
    <source>
        <dbReference type="ARBA" id="ARBA00022448"/>
    </source>
</evidence>
<keyword evidence="3" id="KW-0547">Nucleotide-binding</keyword>
<dbReference type="InterPro" id="IPR015860">
    <property type="entry name" value="ABC_transpr_TagH-like"/>
</dbReference>
<dbReference type="InterPro" id="IPR017871">
    <property type="entry name" value="ABC_transporter-like_CS"/>
</dbReference>
<dbReference type="SMART" id="SM00382">
    <property type="entry name" value="AAA"/>
    <property type="match status" value="1"/>
</dbReference>
<sequence>MSLLRINNLGKSYRTYRSEWLRFASWFNLPVKPQEEHWVLRGINFEVQPGEAIGLVGQNGAGKSTLLKMITGTLQPTEGTIERNGRIAAILELGMGFSLERTGRQNARHVAGLMGCNLNEIDKLIANIETFAELGSYFDEPMRVYSSGMQMRLAFAVATSSRPDILIVDEALAVGDSYFQHKCINRIREFQQEGTSLLLVSHSPETIRALCQRGIMLANGAIAKMGEATSVMDFYMANQVSRMEAKTSVQPQITETTTQLDTRDSKAVLASKTIGGVNVEIIGETQIIHTGDHISIRVTAAFDNDYVDPHIGIGIRTKLGIMVYEANTYTLQYPTRPVSAGEKLSVRFKFHCRLGPGTYELMVGVANKGYDRGLFEQALFFDQSFLIFEVVEGSHFSWSGIYDIQPELELDT</sequence>
<dbReference type="PROSITE" id="PS50893">
    <property type="entry name" value="ABC_TRANSPORTER_2"/>
    <property type="match status" value="1"/>
</dbReference>
<dbReference type="CDD" id="cd03220">
    <property type="entry name" value="ABC_KpsT_Wzt"/>
    <property type="match status" value="1"/>
</dbReference>
<dbReference type="STRING" id="1034943.BN59_00513"/>
<dbReference type="InterPro" id="IPR029439">
    <property type="entry name" value="Wzt_C"/>
</dbReference>
<keyword evidence="7" id="KW-1185">Reference proteome</keyword>
<organism evidence="6 7">
    <name type="scientific">Legionella massiliensis</name>
    <dbReference type="NCBI Taxonomy" id="1034943"/>
    <lineage>
        <taxon>Bacteria</taxon>
        <taxon>Pseudomonadati</taxon>
        <taxon>Pseudomonadota</taxon>
        <taxon>Gammaproteobacteria</taxon>
        <taxon>Legionellales</taxon>
        <taxon>Legionellaceae</taxon>
        <taxon>Legionella</taxon>
    </lineage>
</organism>
<accession>A0A078KT51</accession>
<protein>
    <submittedName>
        <fullName evidence="6">Teichoic acids export ATP-binding protein TagH</fullName>
    </submittedName>
</protein>
<dbReference type="CDD" id="cd10147">
    <property type="entry name" value="Wzt_C-like"/>
    <property type="match status" value="1"/>
</dbReference>
<dbReference type="PANTHER" id="PTHR46743">
    <property type="entry name" value="TEICHOIC ACIDS EXPORT ATP-BINDING PROTEIN TAGH"/>
    <property type="match status" value="1"/>
</dbReference>
<keyword evidence="2" id="KW-0813">Transport</keyword>
<evidence type="ECO:0000256" key="4">
    <source>
        <dbReference type="ARBA" id="ARBA00022840"/>
    </source>
</evidence>
<dbReference type="InterPro" id="IPR003439">
    <property type="entry name" value="ABC_transporter-like_ATP-bd"/>
</dbReference>
<dbReference type="GO" id="GO:0140359">
    <property type="term" value="F:ABC-type transporter activity"/>
    <property type="evidence" value="ECO:0007669"/>
    <property type="project" value="InterPro"/>
</dbReference>
<dbReference type="GO" id="GO:0005524">
    <property type="term" value="F:ATP binding"/>
    <property type="evidence" value="ECO:0007669"/>
    <property type="project" value="UniProtKB-KW"/>
</dbReference>
<feature type="domain" description="ABC transporter" evidence="5">
    <location>
        <begin position="4"/>
        <end position="244"/>
    </location>
</feature>
<dbReference type="PROSITE" id="PS00211">
    <property type="entry name" value="ABC_TRANSPORTER_1"/>
    <property type="match status" value="1"/>
</dbReference>
<reference evidence="6 7" key="1">
    <citation type="submission" date="2014-06" db="EMBL/GenBank/DDBJ databases">
        <authorList>
            <person name="Urmite Genomes Urmite Genomes"/>
        </authorList>
    </citation>
    <scope>NUCLEOTIDE SEQUENCE [LARGE SCALE GENOMIC DNA]</scope>
</reference>
<dbReference type="EMBL" id="CCSB01000001">
    <property type="protein sequence ID" value="CDZ76246.1"/>
    <property type="molecule type" value="Genomic_DNA"/>
</dbReference>
<dbReference type="Gene3D" id="2.70.50.60">
    <property type="entry name" value="abc- transporter (atp binding component) like domain"/>
    <property type="match status" value="1"/>
</dbReference>
<proteinExistence type="inferred from homology"/>